<reference evidence="1 2" key="1">
    <citation type="submission" date="2020-01" db="EMBL/GenBank/DDBJ databases">
        <title>Draft genome sequence of Cand. Neptunochlamydia vexilliferae K9.</title>
        <authorList>
            <person name="Schulz F."/>
            <person name="Koestlbacher S."/>
            <person name="Wascher F."/>
            <person name="Pizzetti I."/>
            <person name="Horn M."/>
        </authorList>
    </citation>
    <scope>NUCLEOTIDE SEQUENCE [LARGE SCALE GENOMIC DNA]</scope>
    <source>
        <strain evidence="1 2">K9</strain>
    </source>
</reference>
<sequence length="215" mass="23770">MLPPLPKGRGIRIDILMKETKSNWACVADTLMQEVPDISLGPKTSECFYKTPEQLLDLLSYYKFAAKLIGKDKRILDLSCGEGLGTFLVGKECGFSKGVDSDQEAITQAQSNFKEPFVAFQTIDSLSEEKWDATICLDSDKALESLPNMADILLPEGLTIIGSPNTADQTHKELEGEVKKYFECVFTFSTSDELINAGYSPFAQYIIVLGCKKKS</sequence>
<organism evidence="1 2">
    <name type="scientific">Candidatus Neptunichlamydia vexilliferae</name>
    <dbReference type="NCBI Taxonomy" id="1651774"/>
    <lineage>
        <taxon>Bacteria</taxon>
        <taxon>Pseudomonadati</taxon>
        <taxon>Chlamydiota</taxon>
        <taxon>Chlamydiia</taxon>
        <taxon>Parachlamydiales</taxon>
        <taxon>Simkaniaceae</taxon>
        <taxon>Candidatus Neptunichlamydia</taxon>
    </lineage>
</organism>
<protein>
    <recommendedName>
        <fullName evidence="3">Methyltransferase domain-containing protein</fullName>
    </recommendedName>
</protein>
<proteinExistence type="predicted"/>
<name>A0ABS0B1Z4_9BACT</name>
<dbReference type="RefSeq" id="WP_194848219.1">
    <property type="nucleotide sequence ID" value="NZ_JAAEJV010000050.1"/>
</dbReference>
<dbReference type="InterPro" id="IPR029063">
    <property type="entry name" value="SAM-dependent_MTases_sf"/>
</dbReference>
<dbReference type="SUPFAM" id="SSF53335">
    <property type="entry name" value="S-adenosyl-L-methionine-dependent methyltransferases"/>
    <property type="match status" value="1"/>
</dbReference>
<gene>
    <name evidence="1" type="ORF">NEPTK9_001425</name>
</gene>
<dbReference type="Gene3D" id="3.40.50.150">
    <property type="entry name" value="Vaccinia Virus protein VP39"/>
    <property type="match status" value="1"/>
</dbReference>
<comment type="caution">
    <text evidence="1">The sequence shown here is derived from an EMBL/GenBank/DDBJ whole genome shotgun (WGS) entry which is preliminary data.</text>
</comment>
<dbReference type="EMBL" id="JAAEJV010000050">
    <property type="protein sequence ID" value="MBF5059902.1"/>
    <property type="molecule type" value="Genomic_DNA"/>
</dbReference>
<evidence type="ECO:0000313" key="2">
    <source>
        <dbReference type="Proteomes" id="UP001194714"/>
    </source>
</evidence>
<evidence type="ECO:0008006" key="3">
    <source>
        <dbReference type="Google" id="ProtNLM"/>
    </source>
</evidence>
<dbReference type="Proteomes" id="UP001194714">
    <property type="component" value="Unassembled WGS sequence"/>
</dbReference>
<evidence type="ECO:0000313" key="1">
    <source>
        <dbReference type="EMBL" id="MBF5059902.1"/>
    </source>
</evidence>
<keyword evidence="2" id="KW-1185">Reference proteome</keyword>
<accession>A0ABS0B1Z4</accession>